<dbReference type="PROSITE" id="PS50405">
    <property type="entry name" value="GST_CTER"/>
    <property type="match status" value="1"/>
</dbReference>
<dbReference type="PANTHER" id="PTHR11571:SF263">
    <property type="entry name" value="GLUTATHIONE S-TRANSFERASE"/>
    <property type="match status" value="1"/>
</dbReference>
<dbReference type="SUPFAM" id="SSF47616">
    <property type="entry name" value="GST C-terminal domain-like"/>
    <property type="match status" value="1"/>
</dbReference>
<feature type="domain" description="GST N-terminal" evidence="1">
    <location>
        <begin position="1"/>
        <end position="83"/>
    </location>
</feature>
<evidence type="ECO:0000259" key="1">
    <source>
        <dbReference type="PROSITE" id="PS50404"/>
    </source>
</evidence>
<protein>
    <submittedName>
        <fullName evidence="3">Glutathione S-transferase</fullName>
    </submittedName>
</protein>
<comment type="caution">
    <text evidence="3">The sequence shown here is derived from an EMBL/GenBank/DDBJ whole genome shotgun (WGS) entry which is preliminary data.</text>
</comment>
<evidence type="ECO:0000259" key="2">
    <source>
        <dbReference type="PROSITE" id="PS50405"/>
    </source>
</evidence>
<dbReference type="InterPro" id="IPR036249">
    <property type="entry name" value="Thioredoxin-like_sf"/>
</dbReference>
<name>A0ABY2QE45_9SPHN</name>
<dbReference type="CDD" id="cd03192">
    <property type="entry name" value="GST_C_Sigma_like"/>
    <property type="match status" value="1"/>
</dbReference>
<accession>A0ABY2QE45</accession>
<dbReference type="InterPro" id="IPR036282">
    <property type="entry name" value="Glutathione-S-Trfase_C_sf"/>
</dbReference>
<dbReference type="Proteomes" id="UP000308038">
    <property type="component" value="Unassembled WGS sequence"/>
</dbReference>
<evidence type="ECO:0000313" key="3">
    <source>
        <dbReference type="EMBL" id="THG38506.1"/>
    </source>
</evidence>
<dbReference type="Gene3D" id="1.20.1050.10">
    <property type="match status" value="1"/>
</dbReference>
<dbReference type="Pfam" id="PF14497">
    <property type="entry name" value="GST_C_3"/>
    <property type="match status" value="1"/>
</dbReference>
<dbReference type="PROSITE" id="PS50404">
    <property type="entry name" value="GST_NTER"/>
    <property type="match status" value="1"/>
</dbReference>
<dbReference type="InterPro" id="IPR004045">
    <property type="entry name" value="Glutathione_S-Trfase_N"/>
</dbReference>
<proteinExistence type="predicted"/>
<reference evidence="3 4" key="1">
    <citation type="submission" date="2019-04" db="EMBL/GenBank/DDBJ databases">
        <title>Microbes associate with the intestines of laboratory mice.</title>
        <authorList>
            <person name="Navarre W."/>
            <person name="Wong E."/>
            <person name="Huang K.C."/>
            <person name="Tropini C."/>
            <person name="Ng K."/>
            <person name="Yu B."/>
        </authorList>
    </citation>
    <scope>NUCLEOTIDE SEQUENCE [LARGE SCALE GENOMIC DNA]</scope>
    <source>
        <strain evidence="3 4">NM83_B4-11</strain>
    </source>
</reference>
<dbReference type="CDD" id="cd03039">
    <property type="entry name" value="GST_N_Sigma_like"/>
    <property type="match status" value="1"/>
</dbReference>
<dbReference type="PANTHER" id="PTHR11571">
    <property type="entry name" value="GLUTATHIONE S-TRANSFERASE"/>
    <property type="match status" value="1"/>
</dbReference>
<sequence>MTYRLWYWPGLQGRGEFVRLPLEAAGIAYEDCARTRSVDALVENMAAGDRAPFAPPYLEHDGVRIAQVANILLYLGDRHDLAPAAPADRHWILQLQLTIADMVAEVHNIHHPVELGAYYEDQKPEAARAAQQFRTERLPKFLDHFEQAAGANPGVWLIDDRWSYADTSLFQLVEGLRYMFPRRMAALERDYPGVIAIRDAVAALPGIAAYLASDRRVPFNTTGIFRHYPELDGD</sequence>
<dbReference type="InterPro" id="IPR004046">
    <property type="entry name" value="GST_C"/>
</dbReference>
<dbReference type="SUPFAM" id="SSF52833">
    <property type="entry name" value="Thioredoxin-like"/>
    <property type="match status" value="1"/>
</dbReference>
<keyword evidence="4" id="KW-1185">Reference proteome</keyword>
<dbReference type="EMBL" id="SSTI01000011">
    <property type="protein sequence ID" value="THG38506.1"/>
    <property type="molecule type" value="Genomic_DNA"/>
</dbReference>
<dbReference type="InterPro" id="IPR050213">
    <property type="entry name" value="GST_superfamily"/>
</dbReference>
<organism evidence="3 4">
    <name type="scientific">Sphingomonas olei</name>
    <dbReference type="NCBI Taxonomy" id="1886787"/>
    <lineage>
        <taxon>Bacteria</taxon>
        <taxon>Pseudomonadati</taxon>
        <taxon>Pseudomonadota</taxon>
        <taxon>Alphaproteobacteria</taxon>
        <taxon>Sphingomonadales</taxon>
        <taxon>Sphingomonadaceae</taxon>
        <taxon>Sphingomonas</taxon>
    </lineage>
</organism>
<dbReference type="RefSeq" id="WP_136452140.1">
    <property type="nucleotide sequence ID" value="NZ_SSTI01000011.1"/>
</dbReference>
<evidence type="ECO:0000313" key="4">
    <source>
        <dbReference type="Proteomes" id="UP000308038"/>
    </source>
</evidence>
<dbReference type="Gene3D" id="3.40.30.10">
    <property type="entry name" value="Glutaredoxin"/>
    <property type="match status" value="1"/>
</dbReference>
<gene>
    <name evidence="3" type="ORF">E5988_14465</name>
</gene>
<feature type="domain" description="GST C-terminal" evidence="2">
    <location>
        <begin position="85"/>
        <end position="219"/>
    </location>
</feature>
<dbReference type="InterPro" id="IPR010987">
    <property type="entry name" value="Glutathione-S-Trfase_C-like"/>
</dbReference>